<dbReference type="GeneID" id="93643241"/>
<evidence type="ECO:0000313" key="2">
    <source>
        <dbReference type="EMBL" id="AJI20839.1"/>
    </source>
</evidence>
<gene>
    <name evidence="2" type="ORF">BG04_5292</name>
</gene>
<dbReference type="Pfam" id="PF18277">
    <property type="entry name" value="AbrB_C"/>
    <property type="match status" value="1"/>
</dbReference>
<dbReference type="SUPFAM" id="SSF89447">
    <property type="entry name" value="AbrB/MazE/MraZ-like"/>
    <property type="match status" value="1"/>
</dbReference>
<dbReference type="PANTHER" id="PTHR36432:SF4">
    <property type="entry name" value="TRANSITION STATE REGULATOR ABH-RELATED"/>
    <property type="match status" value="1"/>
</dbReference>
<reference evidence="2 3" key="1">
    <citation type="journal article" date="2015" name="Genome Announc.">
        <title>Complete genome sequences for 35 biothreat assay-relevant bacillus species.</title>
        <authorList>
            <person name="Johnson S.L."/>
            <person name="Daligault H.E."/>
            <person name="Davenport K.W."/>
            <person name="Jaissle J."/>
            <person name="Frey K.G."/>
            <person name="Ladner J.T."/>
            <person name="Broomall S.M."/>
            <person name="Bishop-Lilly K.A."/>
            <person name="Bruce D.C."/>
            <person name="Gibbons H.S."/>
            <person name="Coyne S.R."/>
            <person name="Lo C.C."/>
            <person name="Meincke L."/>
            <person name="Munk A.C."/>
            <person name="Koroleva G.I."/>
            <person name="Rosenzweig C.N."/>
            <person name="Palacios G.F."/>
            <person name="Redden C.L."/>
            <person name="Minogue T.D."/>
            <person name="Chain P.S."/>
        </authorList>
    </citation>
    <scope>NUCLEOTIDE SEQUENCE [LARGE SCALE GENOMIC DNA]</scope>
    <source>
        <strain evidence="3">ATCC 14581 / DSM 32 / JCM 2506 / NBRC 15308 / NCIMB 9376 / NCTC 10342 / NRRL B-14308 / VKM B-512</strain>
    </source>
</reference>
<dbReference type="InterPro" id="IPR037914">
    <property type="entry name" value="SpoVT-AbrB_sf"/>
</dbReference>
<dbReference type="RefSeq" id="WP_034651199.1">
    <property type="nucleotide sequence ID" value="NZ_BCVB01000011.1"/>
</dbReference>
<name>A0A0B6ALZ1_PRIM2</name>
<organism evidence="2 3">
    <name type="scientific">Priestia megaterium (strain ATCC 14581 / DSM 32 / CCUG 1817 / JCM 2506 / NBRC 15308 / NCIMB 9376 / NCTC 10342 / NRRL B-14308 / VKM B-512 / Ford 19)</name>
    <name type="common">Bacillus megaterium</name>
    <dbReference type="NCBI Taxonomy" id="1348623"/>
    <lineage>
        <taxon>Bacteria</taxon>
        <taxon>Bacillati</taxon>
        <taxon>Bacillota</taxon>
        <taxon>Bacilli</taxon>
        <taxon>Bacillales</taxon>
        <taxon>Bacillaceae</taxon>
        <taxon>Priestia</taxon>
    </lineage>
</organism>
<feature type="domain" description="AbrB C-terminal" evidence="1">
    <location>
        <begin position="55"/>
        <end position="86"/>
    </location>
</feature>
<dbReference type="InterPro" id="IPR040678">
    <property type="entry name" value="AbrB_C"/>
</dbReference>
<dbReference type="Proteomes" id="UP000031829">
    <property type="component" value="Chromosome"/>
</dbReference>
<dbReference type="AlphaFoldDB" id="A0A0B6ALZ1"/>
<protein>
    <submittedName>
        <fullName evidence="2">Putative transition state regulatory protein abrB</fullName>
    </submittedName>
</protein>
<sequence>MKKIGLIKGLGKFGRITFPSELRRTLGIKGSESYVEMSIENEAIIIEKCGESKPCAITGKVSDKNKVYIGNIVLSSEGEKILLQQLIDIEKPIE</sequence>
<dbReference type="Gene3D" id="2.10.260.10">
    <property type="match status" value="1"/>
</dbReference>
<accession>A0A0B6ALZ1</accession>
<dbReference type="EMBL" id="CP009920">
    <property type="protein sequence ID" value="AJI20839.1"/>
    <property type="molecule type" value="Genomic_DNA"/>
</dbReference>
<dbReference type="InterPro" id="IPR052731">
    <property type="entry name" value="B_subtilis_Trans_State_Reg"/>
</dbReference>
<dbReference type="KEGG" id="bmeg:BG04_5292"/>
<evidence type="ECO:0000313" key="3">
    <source>
        <dbReference type="Proteomes" id="UP000031829"/>
    </source>
</evidence>
<dbReference type="PANTHER" id="PTHR36432">
    <property type="match status" value="1"/>
</dbReference>
<proteinExistence type="predicted"/>
<dbReference type="HOGENOM" id="CLU_158484_0_0_9"/>
<evidence type="ECO:0000259" key="1">
    <source>
        <dbReference type="Pfam" id="PF18277"/>
    </source>
</evidence>